<evidence type="ECO:0000256" key="1">
    <source>
        <dbReference type="ARBA" id="ARBA00004127"/>
    </source>
</evidence>
<dbReference type="InterPro" id="IPR011701">
    <property type="entry name" value="MFS"/>
</dbReference>
<keyword evidence="3" id="KW-0813">Transport</keyword>
<evidence type="ECO:0000256" key="3">
    <source>
        <dbReference type="ARBA" id="ARBA00022448"/>
    </source>
</evidence>
<evidence type="ECO:0000259" key="9">
    <source>
        <dbReference type="PROSITE" id="PS50850"/>
    </source>
</evidence>
<feature type="transmembrane region" description="Helical" evidence="8">
    <location>
        <begin position="385"/>
        <end position="402"/>
    </location>
</feature>
<dbReference type="SUPFAM" id="SSF103473">
    <property type="entry name" value="MFS general substrate transporter"/>
    <property type="match status" value="1"/>
</dbReference>
<feature type="transmembrane region" description="Helical" evidence="8">
    <location>
        <begin position="448"/>
        <end position="466"/>
    </location>
</feature>
<keyword evidence="4 8" id="KW-0812">Transmembrane</keyword>
<feature type="transmembrane region" description="Helical" evidence="8">
    <location>
        <begin position="201"/>
        <end position="224"/>
    </location>
</feature>
<evidence type="ECO:0000256" key="2">
    <source>
        <dbReference type="ARBA" id="ARBA00008335"/>
    </source>
</evidence>
<dbReference type="InterPro" id="IPR036259">
    <property type="entry name" value="MFS_trans_sf"/>
</dbReference>
<keyword evidence="11" id="KW-1185">Reference proteome</keyword>
<feature type="transmembrane region" description="Helical" evidence="8">
    <location>
        <begin position="556"/>
        <end position="574"/>
    </location>
</feature>
<keyword evidence="6 8" id="KW-0472">Membrane</keyword>
<dbReference type="Pfam" id="PF07690">
    <property type="entry name" value="MFS_1"/>
    <property type="match status" value="1"/>
</dbReference>
<feature type="transmembrane region" description="Helical" evidence="8">
    <location>
        <begin position="409"/>
        <end position="428"/>
    </location>
</feature>
<dbReference type="PROSITE" id="PS50850">
    <property type="entry name" value="MFS"/>
    <property type="match status" value="1"/>
</dbReference>
<feature type="transmembrane region" description="Helical" evidence="8">
    <location>
        <begin position="277"/>
        <end position="296"/>
    </location>
</feature>
<protein>
    <recommendedName>
        <fullName evidence="9">Major facilitator superfamily (MFS) profile domain-containing protein</fullName>
    </recommendedName>
</protein>
<feature type="transmembrane region" description="Helical" evidence="8">
    <location>
        <begin position="230"/>
        <end position="250"/>
    </location>
</feature>
<dbReference type="GO" id="GO:0000329">
    <property type="term" value="C:fungal-type vacuole membrane"/>
    <property type="evidence" value="ECO:0007669"/>
    <property type="project" value="TreeGrafter"/>
</dbReference>
<evidence type="ECO:0000313" key="11">
    <source>
        <dbReference type="Proteomes" id="UP000094112"/>
    </source>
</evidence>
<feature type="transmembrane region" description="Helical" evidence="8">
    <location>
        <begin position="170"/>
        <end position="189"/>
    </location>
</feature>
<organism evidence="10 11">
    <name type="scientific">Wickerhamomyces anomalus (strain ATCC 58044 / CBS 1984 / NCYC 433 / NRRL Y-366-8)</name>
    <name type="common">Yeast</name>
    <name type="synonym">Hansenula anomala</name>
    <dbReference type="NCBI Taxonomy" id="683960"/>
    <lineage>
        <taxon>Eukaryota</taxon>
        <taxon>Fungi</taxon>
        <taxon>Dikarya</taxon>
        <taxon>Ascomycota</taxon>
        <taxon>Saccharomycotina</taxon>
        <taxon>Saccharomycetes</taxon>
        <taxon>Phaffomycetales</taxon>
        <taxon>Wickerhamomycetaceae</taxon>
        <taxon>Wickerhamomyces</taxon>
    </lineage>
</organism>
<dbReference type="PANTHER" id="PTHR23501:SF191">
    <property type="entry name" value="VACUOLAR BASIC AMINO ACID TRANSPORTER 4"/>
    <property type="match status" value="1"/>
</dbReference>
<comment type="subcellular location">
    <subcellularLocation>
        <location evidence="1">Endomembrane system</location>
        <topology evidence="1">Multi-pass membrane protein</topology>
    </subcellularLocation>
</comment>
<reference evidence="10 11" key="1">
    <citation type="journal article" date="2016" name="Proc. Natl. Acad. Sci. U.S.A.">
        <title>Comparative genomics of biotechnologically important yeasts.</title>
        <authorList>
            <person name="Riley R."/>
            <person name="Haridas S."/>
            <person name="Wolfe K.H."/>
            <person name="Lopes M.R."/>
            <person name="Hittinger C.T."/>
            <person name="Goeker M."/>
            <person name="Salamov A.A."/>
            <person name="Wisecaver J.H."/>
            <person name="Long T.M."/>
            <person name="Calvey C.H."/>
            <person name="Aerts A.L."/>
            <person name="Barry K.W."/>
            <person name="Choi C."/>
            <person name="Clum A."/>
            <person name="Coughlan A.Y."/>
            <person name="Deshpande S."/>
            <person name="Douglass A.P."/>
            <person name="Hanson S.J."/>
            <person name="Klenk H.-P."/>
            <person name="LaButti K.M."/>
            <person name="Lapidus A."/>
            <person name="Lindquist E.A."/>
            <person name="Lipzen A.M."/>
            <person name="Meier-Kolthoff J.P."/>
            <person name="Ohm R.A."/>
            <person name="Otillar R.P."/>
            <person name="Pangilinan J.L."/>
            <person name="Peng Y."/>
            <person name="Rokas A."/>
            <person name="Rosa C.A."/>
            <person name="Scheuner C."/>
            <person name="Sibirny A.A."/>
            <person name="Slot J.C."/>
            <person name="Stielow J.B."/>
            <person name="Sun H."/>
            <person name="Kurtzman C.P."/>
            <person name="Blackwell M."/>
            <person name="Grigoriev I.V."/>
            <person name="Jeffries T.W."/>
        </authorList>
    </citation>
    <scope>NUCLEOTIDE SEQUENCE [LARGE SCALE GENOMIC DNA]</scope>
    <source>
        <strain evidence="11">ATCC 58044 / CBS 1984 / NCYC 433 / NRRL Y-366-8</strain>
    </source>
</reference>
<comment type="similarity">
    <text evidence="2">Belongs to the major facilitator superfamily.</text>
</comment>
<evidence type="ECO:0000256" key="4">
    <source>
        <dbReference type="ARBA" id="ARBA00022692"/>
    </source>
</evidence>
<dbReference type="Proteomes" id="UP000094112">
    <property type="component" value="Unassembled WGS sequence"/>
</dbReference>
<dbReference type="RefSeq" id="XP_019040454.1">
    <property type="nucleotide sequence ID" value="XM_019184101.1"/>
</dbReference>
<evidence type="ECO:0000313" key="10">
    <source>
        <dbReference type="EMBL" id="ODQ61247.1"/>
    </source>
</evidence>
<dbReference type="GO" id="GO:0015174">
    <property type="term" value="F:basic amino acid transmembrane transporter activity"/>
    <property type="evidence" value="ECO:0007669"/>
    <property type="project" value="TreeGrafter"/>
</dbReference>
<evidence type="ECO:0000256" key="8">
    <source>
        <dbReference type="SAM" id="Phobius"/>
    </source>
</evidence>
<feature type="transmembrane region" description="Helical" evidence="8">
    <location>
        <begin position="339"/>
        <end position="365"/>
    </location>
</feature>
<dbReference type="GeneID" id="30201347"/>
<proteinExistence type="inferred from homology"/>
<dbReference type="GO" id="GO:0012505">
    <property type="term" value="C:endomembrane system"/>
    <property type="evidence" value="ECO:0007669"/>
    <property type="project" value="UniProtKB-SubCell"/>
</dbReference>
<keyword evidence="5 8" id="KW-1133">Transmembrane helix</keyword>
<dbReference type="PANTHER" id="PTHR23501">
    <property type="entry name" value="MAJOR FACILITATOR SUPERFAMILY"/>
    <property type="match status" value="1"/>
</dbReference>
<dbReference type="OrthoDB" id="3437016at2759"/>
<feature type="transmembrane region" description="Helical" evidence="8">
    <location>
        <begin position="308"/>
        <end position="327"/>
    </location>
</feature>
<dbReference type="Gene3D" id="1.20.1250.20">
    <property type="entry name" value="MFS general substrate transporter like domains"/>
    <property type="match status" value="2"/>
</dbReference>
<feature type="transmembrane region" description="Helical" evidence="8">
    <location>
        <begin position="478"/>
        <end position="496"/>
    </location>
</feature>
<dbReference type="STRING" id="683960.A0A1E3P8P9"/>
<accession>A0A1E3P8P9</accession>
<name>A0A1E3P8P9_WICAA</name>
<evidence type="ECO:0000256" key="7">
    <source>
        <dbReference type="SAM" id="MobiDB-lite"/>
    </source>
</evidence>
<gene>
    <name evidence="10" type="ORF">WICANDRAFT_67844</name>
</gene>
<dbReference type="InterPro" id="IPR020846">
    <property type="entry name" value="MFS_dom"/>
</dbReference>
<evidence type="ECO:0000256" key="6">
    <source>
        <dbReference type="ARBA" id="ARBA00023136"/>
    </source>
</evidence>
<dbReference type="AlphaFoldDB" id="A0A1E3P8P9"/>
<feature type="domain" description="Major facilitator superfamily (MFS) profile" evidence="9">
    <location>
        <begin position="80"/>
        <end position="579"/>
    </location>
</feature>
<feature type="region of interest" description="Disordered" evidence="7">
    <location>
        <begin position="1"/>
        <end position="25"/>
    </location>
</feature>
<feature type="transmembrane region" description="Helical" evidence="8">
    <location>
        <begin position="145"/>
        <end position="164"/>
    </location>
</feature>
<dbReference type="EMBL" id="KV454209">
    <property type="protein sequence ID" value="ODQ61247.1"/>
    <property type="molecule type" value="Genomic_DNA"/>
</dbReference>
<sequence length="586" mass="63330">MSNSDSPLLKPYSKALDDPTLGSPGLVARELAQPDENIDSLTIGNGNTYGAIDQDLESQPQETEQDPNVGEIDPAQLKLIIGTLYIGSFLAALDTTIVTTLLSTIASSINSVSKMSWIATSYLLSCSAFQPLYGKLSDIYGRKSLLLFSNATFALGCLISGLSHNLVGLSIGRFITGIGGGGLTSLSTITTSDLVPLRKRGIYQGLGNIAFGVGAATGGIYGALFEKYLGWEYAFFSQVPIALISVYLIWRNLKLPEGSIGLGMTGSRLAKLKQVDFLGATLLVSALLSFMILVSFAGNEIEINGGAFWGLIVFTAVTLGSFGYVELYVSPQPVLPVRLFAFITVLSSGLVNWFMTMSVFTYLFYMPVYWSSVVGLTPTEIGLRTISNFVGVSMGSVLSGIYMKNTGKYYWFSVIAGILTILGVYGLYVTTETTSTFFQYIELFIPGAGYAASLTVTLLALIASVPHDQQAATTSIQYAFRATGSTIGVAASSFIFQKYLLSSLTTRLFSIPSDYSKEEVLEIIQKAFNSSEYTRKAPEVFRDAIIKSYDIGTHKALLFSFITCVIACVVGLFMKEHVLHTTIHRK</sequence>
<feature type="transmembrane region" description="Helical" evidence="8">
    <location>
        <begin position="84"/>
        <end position="109"/>
    </location>
</feature>
<evidence type="ECO:0000256" key="5">
    <source>
        <dbReference type="ARBA" id="ARBA00022989"/>
    </source>
</evidence>